<evidence type="ECO:0000256" key="1">
    <source>
        <dbReference type="SAM" id="MobiDB-lite"/>
    </source>
</evidence>
<proteinExistence type="predicted"/>
<dbReference type="EMBL" id="UINC01030542">
    <property type="protein sequence ID" value="SVB15109.1"/>
    <property type="molecule type" value="Genomic_DNA"/>
</dbReference>
<feature type="region of interest" description="Disordered" evidence="1">
    <location>
        <begin position="57"/>
        <end position="81"/>
    </location>
</feature>
<evidence type="ECO:0000313" key="2">
    <source>
        <dbReference type="EMBL" id="SVB15109.1"/>
    </source>
</evidence>
<gene>
    <name evidence="2" type="ORF">METZ01_LOCUS167963</name>
</gene>
<dbReference type="AlphaFoldDB" id="A0A382BNA4"/>
<reference evidence="2" key="1">
    <citation type="submission" date="2018-05" db="EMBL/GenBank/DDBJ databases">
        <authorList>
            <person name="Lanie J.A."/>
            <person name="Ng W.-L."/>
            <person name="Kazmierczak K.M."/>
            <person name="Andrzejewski T.M."/>
            <person name="Davidsen T.M."/>
            <person name="Wayne K.J."/>
            <person name="Tettelin H."/>
            <person name="Glass J.I."/>
            <person name="Rusch D."/>
            <person name="Podicherti R."/>
            <person name="Tsui H.-C.T."/>
            <person name="Winkler M.E."/>
        </authorList>
    </citation>
    <scope>NUCLEOTIDE SEQUENCE</scope>
</reference>
<organism evidence="2">
    <name type="scientific">marine metagenome</name>
    <dbReference type="NCBI Taxonomy" id="408172"/>
    <lineage>
        <taxon>unclassified sequences</taxon>
        <taxon>metagenomes</taxon>
        <taxon>ecological metagenomes</taxon>
    </lineage>
</organism>
<feature type="compositionally biased region" description="Polar residues" evidence="1">
    <location>
        <begin position="65"/>
        <end position="75"/>
    </location>
</feature>
<protein>
    <submittedName>
        <fullName evidence="2">Uncharacterized protein</fullName>
    </submittedName>
</protein>
<sequence length="125" mass="14475">MCQPLNVPLDQIPNGYQDHALQRQQHENKNTLLPYWVDPDSQSHPTGEVSNQCLGQGITAKQPKSKNIQSQTNEPAGTKSDFLRCRKTPVDQDQRYPGRHVTFPFFPNWKRKHDERNYKGGREHP</sequence>
<name>A0A382BNA4_9ZZZZ</name>
<accession>A0A382BNA4</accession>